<accession>D2RFV8</accession>
<dbReference type="GO" id="GO:0006310">
    <property type="term" value="P:DNA recombination"/>
    <property type="evidence" value="ECO:0007669"/>
    <property type="project" value="UniProtKB-KW"/>
</dbReference>
<dbReference type="Pfam" id="PF16795">
    <property type="entry name" value="Phage_integr_3"/>
    <property type="match status" value="1"/>
</dbReference>
<dbReference type="HOGENOM" id="CLU_062372_0_0_2"/>
<dbReference type="STRING" id="572546.Arcpr_0111"/>
<dbReference type="AlphaFoldDB" id="D2RFV8"/>
<dbReference type="PaxDb" id="572546-Arcpr_0111"/>
<reference evidence="4 5" key="1">
    <citation type="journal article" date="2010" name="Stand. Genomic Sci.">
        <title>Complete genome sequence of Archaeoglobus profundus type strain (AV18).</title>
        <authorList>
            <person name="von Jan M."/>
            <person name="Lapidus A."/>
            <person name="Del Rio T.G."/>
            <person name="Copeland A."/>
            <person name="Tice H."/>
            <person name="Cheng J.F."/>
            <person name="Lucas S."/>
            <person name="Chen F."/>
            <person name="Nolan M."/>
            <person name="Goodwin L."/>
            <person name="Han C."/>
            <person name="Pitluck S."/>
            <person name="Liolios K."/>
            <person name="Ivanova N."/>
            <person name="Mavromatis K."/>
            <person name="Ovchinnikova G."/>
            <person name="Chertkov O."/>
            <person name="Pati A."/>
            <person name="Chen A."/>
            <person name="Palaniappan K."/>
            <person name="Land M."/>
            <person name="Hauser L."/>
            <person name="Chang Y.J."/>
            <person name="Jeffries C.D."/>
            <person name="Saunders E."/>
            <person name="Brettin T."/>
            <person name="Detter J.C."/>
            <person name="Chain P."/>
            <person name="Eichinger K."/>
            <person name="Huber H."/>
            <person name="Spring S."/>
            <person name="Rohde M."/>
            <person name="Goker M."/>
            <person name="Wirth R."/>
            <person name="Woyke T."/>
            <person name="Bristow J."/>
            <person name="Eisen J.A."/>
            <person name="Markowitz V."/>
            <person name="Hugenholtz P."/>
            <person name="Kyrpides N.C."/>
            <person name="Klenk H.P."/>
        </authorList>
    </citation>
    <scope>NUCLEOTIDE SEQUENCE [LARGE SCALE GENOMIC DNA]</scope>
    <source>
        <strain evidence="5">DSM 5631 / JCM 9629 / NBRC 100127 / Av18</strain>
    </source>
</reference>
<dbReference type="EMBL" id="CP001857">
    <property type="protein sequence ID" value="ADB57183.1"/>
    <property type="molecule type" value="Genomic_DNA"/>
</dbReference>
<gene>
    <name evidence="4" type="ordered locus">Arcpr_0111</name>
</gene>
<evidence type="ECO:0000256" key="1">
    <source>
        <dbReference type="ARBA" id="ARBA00023172"/>
    </source>
</evidence>
<dbReference type="GeneID" id="8738757"/>
<evidence type="ECO:0000256" key="2">
    <source>
        <dbReference type="SAM" id="MobiDB-lite"/>
    </source>
</evidence>
<evidence type="ECO:0000313" key="5">
    <source>
        <dbReference type="Proteomes" id="UP000001901"/>
    </source>
</evidence>
<name>D2RFV8_ARCPA</name>
<dbReference type="GO" id="GO:0003677">
    <property type="term" value="F:DNA binding"/>
    <property type="evidence" value="ECO:0007669"/>
    <property type="project" value="InterPro"/>
</dbReference>
<organism evidence="4 5">
    <name type="scientific">Archaeoglobus profundus (strain DSM 5631 / JCM 9629 / NBRC 100127 / Av18)</name>
    <dbReference type="NCBI Taxonomy" id="572546"/>
    <lineage>
        <taxon>Archaea</taxon>
        <taxon>Methanobacteriati</taxon>
        <taxon>Methanobacteriota</taxon>
        <taxon>Archaeoglobi</taxon>
        <taxon>Archaeoglobales</taxon>
        <taxon>Archaeoglobaceae</taxon>
        <taxon>Archaeoglobus</taxon>
    </lineage>
</organism>
<dbReference type="InterPro" id="IPR031857">
    <property type="entry name" value="Integrase_SSV1_C"/>
</dbReference>
<protein>
    <recommendedName>
        <fullName evidence="3">Integrase SSV1 C-terminal domain-containing protein</fullName>
    </recommendedName>
</protein>
<dbReference type="OrthoDB" id="40845at2157"/>
<dbReference type="InterPro" id="IPR011010">
    <property type="entry name" value="DNA_brk_join_enz"/>
</dbReference>
<dbReference type="InterPro" id="IPR013762">
    <property type="entry name" value="Integrase-like_cat_sf"/>
</dbReference>
<feature type="region of interest" description="Disordered" evidence="2">
    <location>
        <begin position="1"/>
        <end position="22"/>
    </location>
</feature>
<dbReference type="Gene3D" id="1.10.443.10">
    <property type="entry name" value="Intergrase catalytic core"/>
    <property type="match status" value="1"/>
</dbReference>
<dbReference type="SUPFAM" id="SSF56349">
    <property type="entry name" value="DNA breaking-rejoining enzymes"/>
    <property type="match status" value="1"/>
</dbReference>
<dbReference type="RefSeq" id="WP_012939519.1">
    <property type="nucleotide sequence ID" value="NC_013741.1"/>
</dbReference>
<sequence>MFESFEAFDSSERLSGPGGFEPPTAGLRGFTIDYKEIRADFIDWIYSRVDRATADKYVKLLDRFLTEPITSPSDVSNIIKSIDKRGVRRWFINAFRNLLKFLEYEREWDEALINKYRKVAKTERSGVREVFITTEELLEAYENILPKYRILFKLIVYSGMRLDQACDMLAGYEPENLVIKEDLELARYPMASIGKGFKRAYWAYMPIRFVSELERTFIKYGTAKKAIYYKRVSALSIRKWHLNFMIENGVPESVADFIQGRASVTVGSTHYLNKTKQADQFYSKLVDKFPL</sequence>
<dbReference type="eggNOG" id="arCOG01244">
    <property type="taxonomic scope" value="Archaea"/>
</dbReference>
<evidence type="ECO:0000313" key="4">
    <source>
        <dbReference type="EMBL" id="ADB57183.1"/>
    </source>
</evidence>
<keyword evidence="1" id="KW-0233">DNA recombination</keyword>
<feature type="domain" description="Integrase SSV1 C-terminal" evidence="3">
    <location>
        <begin position="130"/>
        <end position="287"/>
    </location>
</feature>
<dbReference type="KEGG" id="apo:Arcpr_0111"/>
<dbReference type="GO" id="GO:0015074">
    <property type="term" value="P:DNA integration"/>
    <property type="evidence" value="ECO:0007669"/>
    <property type="project" value="InterPro"/>
</dbReference>
<proteinExistence type="predicted"/>
<keyword evidence="5" id="KW-1185">Reference proteome</keyword>
<evidence type="ECO:0000259" key="3">
    <source>
        <dbReference type="Pfam" id="PF16795"/>
    </source>
</evidence>
<dbReference type="Proteomes" id="UP000001901">
    <property type="component" value="Chromosome"/>
</dbReference>